<dbReference type="Pfam" id="PF01556">
    <property type="entry name" value="DnaJ_C"/>
    <property type="match status" value="1"/>
</dbReference>
<dbReference type="Proteomes" id="UP000019118">
    <property type="component" value="Unassembled WGS sequence"/>
</dbReference>
<dbReference type="InterPro" id="IPR051339">
    <property type="entry name" value="DnaJ_subfamily_B"/>
</dbReference>
<dbReference type="InterPro" id="IPR001623">
    <property type="entry name" value="DnaJ_domain"/>
</dbReference>
<feature type="domain" description="J" evidence="2">
    <location>
        <begin position="56"/>
        <end position="120"/>
    </location>
</feature>
<dbReference type="PROSITE" id="PS50076">
    <property type="entry name" value="DNAJ_2"/>
    <property type="match status" value="1"/>
</dbReference>
<evidence type="ECO:0000313" key="4">
    <source>
        <dbReference type="Proteomes" id="UP000019118"/>
    </source>
</evidence>
<dbReference type="InterPro" id="IPR002939">
    <property type="entry name" value="DnaJ_C"/>
</dbReference>
<proteinExistence type="predicted"/>
<evidence type="ECO:0000313" key="3">
    <source>
        <dbReference type="EnsemblMetazoa" id="XP_019769817.1"/>
    </source>
</evidence>
<dbReference type="PANTHER" id="PTHR24078">
    <property type="entry name" value="DNAJ HOMOLOG SUBFAMILY C MEMBER"/>
    <property type="match status" value="1"/>
</dbReference>
<dbReference type="PROSITE" id="PS00636">
    <property type="entry name" value="DNAJ_1"/>
    <property type="match status" value="1"/>
</dbReference>
<dbReference type="AlphaFoldDB" id="A0AAR5Q9B1"/>
<dbReference type="CDD" id="cd10747">
    <property type="entry name" value="DnaJ_C"/>
    <property type="match status" value="1"/>
</dbReference>
<dbReference type="FunFam" id="2.60.260.20:FF:000002">
    <property type="entry name" value="Dnaj homolog subfamily b member"/>
    <property type="match status" value="1"/>
</dbReference>
<sequence>MLLTNIKLITELSNCHSNMAHLHKCICFVNLWFEPFTKTVNVKFLVQVSVTSMTKDYYAILGIPKGASDDEIKKAYRKLALRYHPDKNKSPGAEEKFKDVAEAYEVLSDKKKRDLFDQYGEEGLKGGVPGGGTFHDGTTYYSFHGDPRATFAQFFGSASPFEELFSFGSSFFDHPTVRVQQQPPQQRSRDQDPPVEVDLYVALEDILTGCSKSMRITKKVLKSNGKLVKEDKILNIAVKPGWKSGTKITFPKEGDQGLNKEPADVVFTIRDKPHPTYKRDGSDIRYTAKVSLKEALCGCVLSVPLLGGGRTTLGMTDEVIKPGTVKIIHGQGLPQPKEPSRRGDLLVSFDIAFPERITSEMRKKLAQILP</sequence>
<evidence type="ECO:0000259" key="2">
    <source>
        <dbReference type="PROSITE" id="PS50076"/>
    </source>
</evidence>
<dbReference type="GO" id="GO:0051082">
    <property type="term" value="F:unfolded protein binding"/>
    <property type="evidence" value="ECO:0007669"/>
    <property type="project" value="InterPro"/>
</dbReference>
<dbReference type="Gene3D" id="2.60.260.20">
    <property type="entry name" value="Urease metallochaperone UreE, N-terminal domain"/>
    <property type="match status" value="2"/>
</dbReference>
<dbReference type="Gene3D" id="1.10.287.110">
    <property type="entry name" value="DnaJ domain"/>
    <property type="match status" value="1"/>
</dbReference>
<dbReference type="GO" id="GO:0005829">
    <property type="term" value="C:cytosol"/>
    <property type="evidence" value="ECO:0007669"/>
    <property type="project" value="TreeGrafter"/>
</dbReference>
<dbReference type="KEGG" id="dpa:109544188"/>
<reference evidence="3" key="2">
    <citation type="submission" date="2024-08" db="UniProtKB">
        <authorList>
            <consortium name="EnsemblMetazoa"/>
        </authorList>
    </citation>
    <scope>IDENTIFICATION</scope>
</reference>
<evidence type="ECO:0000256" key="1">
    <source>
        <dbReference type="ARBA" id="ARBA00023186"/>
    </source>
</evidence>
<dbReference type="PANTHER" id="PTHR24078:SF553">
    <property type="entry name" value="DNAJ HOMOLOG SUBFAMILY B MEMBER 5"/>
    <property type="match status" value="1"/>
</dbReference>
<dbReference type="SUPFAM" id="SSF49493">
    <property type="entry name" value="HSP40/DnaJ peptide-binding domain"/>
    <property type="match status" value="2"/>
</dbReference>
<organism evidence="3 4">
    <name type="scientific">Dendroctonus ponderosae</name>
    <name type="common">Mountain pine beetle</name>
    <dbReference type="NCBI Taxonomy" id="77166"/>
    <lineage>
        <taxon>Eukaryota</taxon>
        <taxon>Metazoa</taxon>
        <taxon>Ecdysozoa</taxon>
        <taxon>Arthropoda</taxon>
        <taxon>Hexapoda</taxon>
        <taxon>Insecta</taxon>
        <taxon>Pterygota</taxon>
        <taxon>Neoptera</taxon>
        <taxon>Endopterygota</taxon>
        <taxon>Coleoptera</taxon>
        <taxon>Polyphaga</taxon>
        <taxon>Cucujiformia</taxon>
        <taxon>Curculionidae</taxon>
        <taxon>Scolytinae</taxon>
        <taxon>Dendroctonus</taxon>
    </lineage>
</organism>
<dbReference type="GO" id="GO:0051087">
    <property type="term" value="F:protein-folding chaperone binding"/>
    <property type="evidence" value="ECO:0007669"/>
    <property type="project" value="TreeGrafter"/>
</dbReference>
<protein>
    <recommendedName>
        <fullName evidence="2">J domain-containing protein</fullName>
    </recommendedName>
</protein>
<dbReference type="GO" id="GO:0006457">
    <property type="term" value="P:protein folding"/>
    <property type="evidence" value="ECO:0007669"/>
    <property type="project" value="InterPro"/>
</dbReference>
<accession>A0AAR5Q9B1</accession>
<reference evidence="4" key="1">
    <citation type="journal article" date="2013" name="Genome Biol.">
        <title>Draft genome of the mountain pine beetle, Dendroctonus ponderosae Hopkins, a major forest pest.</title>
        <authorList>
            <person name="Keeling C.I."/>
            <person name="Yuen M.M."/>
            <person name="Liao N.Y."/>
            <person name="Docking T.R."/>
            <person name="Chan S.K."/>
            <person name="Taylor G.A."/>
            <person name="Palmquist D.L."/>
            <person name="Jackman S.D."/>
            <person name="Nguyen A."/>
            <person name="Li M."/>
            <person name="Henderson H."/>
            <person name="Janes J.K."/>
            <person name="Zhao Y."/>
            <person name="Pandoh P."/>
            <person name="Moore R."/>
            <person name="Sperling F.A."/>
            <person name="Huber D.P."/>
            <person name="Birol I."/>
            <person name="Jones S.J."/>
            <person name="Bohlmann J."/>
        </authorList>
    </citation>
    <scope>NUCLEOTIDE SEQUENCE</scope>
</reference>
<dbReference type="FunFam" id="1.10.287.110:FF:000033">
    <property type="entry name" value="dnaJ homolog subfamily B member 13"/>
    <property type="match status" value="1"/>
</dbReference>
<dbReference type="CDD" id="cd06257">
    <property type="entry name" value="DnaJ"/>
    <property type="match status" value="1"/>
</dbReference>
<dbReference type="FunFam" id="2.60.260.20:FF:000026">
    <property type="entry name" value="Uncharacterized protein, isoform B"/>
    <property type="match status" value="1"/>
</dbReference>
<dbReference type="GeneID" id="109544188"/>
<name>A0AAR5Q9B1_DENPD</name>
<dbReference type="PRINTS" id="PR00625">
    <property type="entry name" value="JDOMAIN"/>
</dbReference>
<dbReference type="InterPro" id="IPR018253">
    <property type="entry name" value="DnaJ_domain_CS"/>
</dbReference>
<dbReference type="Pfam" id="PF00226">
    <property type="entry name" value="DnaJ"/>
    <property type="match status" value="1"/>
</dbReference>
<dbReference type="InterPro" id="IPR008971">
    <property type="entry name" value="HSP40/DnaJ_pept-bd"/>
</dbReference>
<dbReference type="EnsemblMetazoa" id="XM_019914258.1">
    <property type="protein sequence ID" value="XP_019769817.1"/>
    <property type="gene ID" value="LOC109544188"/>
</dbReference>
<keyword evidence="4" id="KW-1185">Reference proteome</keyword>
<dbReference type="InterPro" id="IPR036869">
    <property type="entry name" value="J_dom_sf"/>
</dbReference>
<dbReference type="SUPFAM" id="SSF46565">
    <property type="entry name" value="Chaperone J-domain"/>
    <property type="match status" value="1"/>
</dbReference>
<dbReference type="SMART" id="SM00271">
    <property type="entry name" value="DnaJ"/>
    <property type="match status" value="1"/>
</dbReference>
<keyword evidence="1" id="KW-0143">Chaperone</keyword>